<evidence type="ECO:0000256" key="4">
    <source>
        <dbReference type="ARBA" id="ARBA00022692"/>
    </source>
</evidence>
<dbReference type="EMBL" id="LPXN01000111">
    <property type="protein sequence ID" value="KZD07861.1"/>
    <property type="molecule type" value="Genomic_DNA"/>
</dbReference>
<sequence>MQNPIPALQAGIARLQTLLEPAALLALRLPVAVVFWRSARTKVEGWNIFLPSDSAFFLFEHEYGLPFPVLSAHAATLAEHILPVLLVLGLATRLGALGLLAMTLVIQLFVYPDAWLSAHMFWAAILFAVLALGPGKVSLDHLIARHFSH</sequence>
<feature type="transmembrane region" description="Helical" evidence="7">
    <location>
        <begin position="84"/>
        <end position="110"/>
    </location>
</feature>
<dbReference type="Proteomes" id="UP000076400">
    <property type="component" value="Unassembled WGS sequence"/>
</dbReference>
<evidence type="ECO:0000256" key="3">
    <source>
        <dbReference type="ARBA" id="ARBA00022475"/>
    </source>
</evidence>
<protein>
    <submittedName>
        <fullName evidence="8">DoxX family protein</fullName>
    </submittedName>
</protein>
<gene>
    <name evidence="8" type="ORF">AUP43_09575</name>
</gene>
<evidence type="ECO:0000313" key="9">
    <source>
        <dbReference type="Proteomes" id="UP000076400"/>
    </source>
</evidence>
<dbReference type="PANTHER" id="PTHR33452">
    <property type="entry name" value="OXIDOREDUCTASE CATD-RELATED"/>
    <property type="match status" value="1"/>
</dbReference>
<dbReference type="OrthoDB" id="121744at2"/>
<dbReference type="GO" id="GO:0005886">
    <property type="term" value="C:plasma membrane"/>
    <property type="evidence" value="ECO:0007669"/>
    <property type="project" value="UniProtKB-SubCell"/>
</dbReference>
<evidence type="ECO:0000313" key="8">
    <source>
        <dbReference type="EMBL" id="KZD07861.1"/>
    </source>
</evidence>
<proteinExistence type="inferred from homology"/>
<evidence type="ECO:0000256" key="5">
    <source>
        <dbReference type="ARBA" id="ARBA00022989"/>
    </source>
</evidence>
<accession>A0A154W353</accession>
<comment type="subcellular location">
    <subcellularLocation>
        <location evidence="1">Cell membrane</location>
        <topology evidence="1">Multi-pass membrane protein</topology>
    </subcellularLocation>
</comment>
<dbReference type="InterPro" id="IPR032808">
    <property type="entry name" value="DoxX"/>
</dbReference>
<evidence type="ECO:0000256" key="1">
    <source>
        <dbReference type="ARBA" id="ARBA00004651"/>
    </source>
</evidence>
<keyword evidence="5 7" id="KW-1133">Transmembrane helix</keyword>
<name>A0A154W353_9PROT</name>
<keyword evidence="3" id="KW-1003">Cell membrane</keyword>
<dbReference type="AlphaFoldDB" id="A0A154W353"/>
<dbReference type="Pfam" id="PF07681">
    <property type="entry name" value="DoxX"/>
    <property type="match status" value="1"/>
</dbReference>
<organism evidence="8 9">
    <name type="scientific">Oceanibaculum pacificum</name>
    <dbReference type="NCBI Taxonomy" id="580166"/>
    <lineage>
        <taxon>Bacteria</taxon>
        <taxon>Pseudomonadati</taxon>
        <taxon>Pseudomonadota</taxon>
        <taxon>Alphaproteobacteria</taxon>
        <taxon>Rhodospirillales</taxon>
        <taxon>Oceanibaculaceae</taxon>
        <taxon>Oceanibaculum</taxon>
    </lineage>
</organism>
<evidence type="ECO:0000256" key="7">
    <source>
        <dbReference type="SAM" id="Phobius"/>
    </source>
</evidence>
<dbReference type="InterPro" id="IPR051907">
    <property type="entry name" value="DoxX-like_oxidoreductase"/>
</dbReference>
<dbReference type="STRING" id="580166.AUP43_09575"/>
<comment type="similarity">
    <text evidence="2">Belongs to the DoxX family.</text>
</comment>
<comment type="caution">
    <text evidence="8">The sequence shown here is derived from an EMBL/GenBank/DDBJ whole genome shotgun (WGS) entry which is preliminary data.</text>
</comment>
<dbReference type="PANTHER" id="PTHR33452:SF1">
    <property type="entry name" value="INNER MEMBRANE PROTEIN YPHA-RELATED"/>
    <property type="match status" value="1"/>
</dbReference>
<keyword evidence="4 7" id="KW-0812">Transmembrane</keyword>
<keyword evidence="9" id="KW-1185">Reference proteome</keyword>
<keyword evidence="6 7" id="KW-0472">Membrane</keyword>
<evidence type="ECO:0000256" key="2">
    <source>
        <dbReference type="ARBA" id="ARBA00006679"/>
    </source>
</evidence>
<dbReference type="RefSeq" id="WP_067556486.1">
    <property type="nucleotide sequence ID" value="NZ_LPXN01000111.1"/>
</dbReference>
<reference evidence="8 9" key="1">
    <citation type="submission" date="2015-12" db="EMBL/GenBank/DDBJ databases">
        <title>Genome sequence of Oceanibaculum pacificum MCCC 1A02656.</title>
        <authorList>
            <person name="Lu L."/>
            <person name="Lai Q."/>
            <person name="Shao Z."/>
            <person name="Qian P."/>
        </authorList>
    </citation>
    <scope>NUCLEOTIDE SEQUENCE [LARGE SCALE GENOMIC DNA]</scope>
    <source>
        <strain evidence="8 9">MCCC 1A02656</strain>
    </source>
</reference>
<evidence type="ECO:0000256" key="6">
    <source>
        <dbReference type="ARBA" id="ARBA00023136"/>
    </source>
</evidence>
<feature type="transmembrane region" description="Helical" evidence="7">
    <location>
        <begin position="116"/>
        <end position="135"/>
    </location>
</feature>